<dbReference type="EC" id="3.1.21.-" evidence="5"/>
<evidence type="ECO:0000313" key="6">
    <source>
        <dbReference type="Proteomes" id="UP001199916"/>
    </source>
</evidence>
<proteinExistence type="inferred from homology"/>
<reference evidence="5 6" key="1">
    <citation type="submission" date="2021-11" db="EMBL/GenBank/DDBJ databases">
        <title>Draft genome sequence of Paenibacillus profundus YoMME, a new Gram-positive bacteria with exoelectrogenic properties.</title>
        <authorList>
            <person name="Hubenova Y."/>
            <person name="Hubenova E."/>
            <person name="Manasiev Y."/>
            <person name="Peykov S."/>
            <person name="Mitov M."/>
        </authorList>
    </citation>
    <scope>NUCLEOTIDE SEQUENCE [LARGE SCALE GENOMIC DNA]</scope>
    <source>
        <strain evidence="5 6">YoMME</strain>
    </source>
</reference>
<dbReference type="RefSeq" id="WP_233698178.1">
    <property type="nucleotide sequence ID" value="NZ_JAJNBZ010000021.1"/>
</dbReference>
<dbReference type="PANTHER" id="PTHR30408:SF12">
    <property type="entry name" value="TYPE I RESTRICTION ENZYME MJAVIII SPECIFICITY SUBUNIT"/>
    <property type="match status" value="1"/>
</dbReference>
<dbReference type="InterPro" id="IPR044946">
    <property type="entry name" value="Restrct_endonuc_typeI_TRD_sf"/>
</dbReference>
<dbReference type="Pfam" id="PF01420">
    <property type="entry name" value="Methylase_S"/>
    <property type="match status" value="2"/>
</dbReference>
<keyword evidence="5" id="KW-0378">Hydrolase</keyword>
<dbReference type="Proteomes" id="UP001199916">
    <property type="component" value="Unassembled WGS sequence"/>
</dbReference>
<feature type="domain" description="Type I restriction modification DNA specificity" evidence="4">
    <location>
        <begin position="1"/>
        <end position="179"/>
    </location>
</feature>
<dbReference type="SUPFAM" id="SSF116734">
    <property type="entry name" value="DNA methylase specificity domain"/>
    <property type="match status" value="2"/>
</dbReference>
<evidence type="ECO:0000313" key="5">
    <source>
        <dbReference type="EMBL" id="MCE5171819.1"/>
    </source>
</evidence>
<dbReference type="PANTHER" id="PTHR30408">
    <property type="entry name" value="TYPE-1 RESTRICTION ENZYME ECOKI SPECIFICITY PROTEIN"/>
    <property type="match status" value="1"/>
</dbReference>
<dbReference type="GO" id="GO:0016787">
    <property type="term" value="F:hydrolase activity"/>
    <property type="evidence" value="ECO:0007669"/>
    <property type="project" value="UniProtKB-KW"/>
</dbReference>
<dbReference type="InterPro" id="IPR052021">
    <property type="entry name" value="Type-I_RS_S_subunit"/>
</dbReference>
<keyword evidence="3" id="KW-0238">DNA-binding</keyword>
<evidence type="ECO:0000256" key="1">
    <source>
        <dbReference type="ARBA" id="ARBA00010923"/>
    </source>
</evidence>
<keyword evidence="5" id="KW-0255">Endonuclease</keyword>
<evidence type="ECO:0000256" key="3">
    <source>
        <dbReference type="ARBA" id="ARBA00023125"/>
    </source>
</evidence>
<evidence type="ECO:0000256" key="2">
    <source>
        <dbReference type="ARBA" id="ARBA00022747"/>
    </source>
</evidence>
<keyword evidence="5" id="KW-0540">Nuclease</keyword>
<comment type="similarity">
    <text evidence="1">Belongs to the type-I restriction system S methylase family.</text>
</comment>
<protein>
    <submittedName>
        <fullName evidence="5">Restriction endonuclease subunit S</fullName>
        <ecNumber evidence="5">3.1.21.-</ecNumber>
    </submittedName>
</protein>
<keyword evidence="2" id="KW-0680">Restriction system</keyword>
<name>A0ABS8YQE7_9BACL</name>
<keyword evidence="6" id="KW-1185">Reference proteome</keyword>
<dbReference type="InterPro" id="IPR000055">
    <property type="entry name" value="Restrct_endonuc_typeI_TRD"/>
</dbReference>
<evidence type="ECO:0000259" key="4">
    <source>
        <dbReference type="Pfam" id="PF01420"/>
    </source>
</evidence>
<sequence>MSKWESVKLGDVCTGITDGSHNPPEGIEFSEYLMLSSKNINNGSISFHEPRYLSEKDFIIEDKRTSINVGDVLLTIVGTIGRTAVVPDGIPRITLQRSVAVLKPSLDLLDSNFLMYTLMSIAPQLIRSSRGVAQKGIYLKQVRSFEIPLPPLETQKEIAKTLDTAAELLAMRKKQLAELDKLIKSIFYDMFGDPVLNEKGWEVAELSSLGDVSRGVSKHRPRNEPSLLGGTHPLIQTGDIAQADFIIREYKQTYSDIGLAQSRKWPVGTLCITIAANIAKTAILGFDACFPDSVVGFTSNERTNNIFVLYWFSFFQKIIEAQAPESAQKNINLKILNELNVIVPPTNLQNQFAAIVTQIEKQKALLQKAIDETQYLFDSLMSEYFE</sequence>
<dbReference type="CDD" id="cd17246">
    <property type="entry name" value="RMtype1_S_SonII-TRD2-CR2_like"/>
    <property type="match status" value="1"/>
</dbReference>
<feature type="domain" description="Type I restriction modification DNA specificity" evidence="4">
    <location>
        <begin position="199"/>
        <end position="371"/>
    </location>
</feature>
<gene>
    <name evidence="5" type="ORF">LQV63_21300</name>
</gene>
<dbReference type="GO" id="GO:0004519">
    <property type="term" value="F:endonuclease activity"/>
    <property type="evidence" value="ECO:0007669"/>
    <property type="project" value="UniProtKB-KW"/>
</dbReference>
<dbReference type="EMBL" id="JAJNBZ010000021">
    <property type="protein sequence ID" value="MCE5171819.1"/>
    <property type="molecule type" value="Genomic_DNA"/>
</dbReference>
<dbReference type="Gene3D" id="3.90.220.20">
    <property type="entry name" value="DNA methylase specificity domains"/>
    <property type="match status" value="2"/>
</dbReference>
<comment type="caution">
    <text evidence="5">The sequence shown here is derived from an EMBL/GenBank/DDBJ whole genome shotgun (WGS) entry which is preliminary data.</text>
</comment>
<dbReference type="CDD" id="cd17282">
    <property type="entry name" value="RMtype1_S_Eco16444ORF1681_TRD1-CR1_like"/>
    <property type="match status" value="1"/>
</dbReference>
<accession>A0ABS8YQE7</accession>
<organism evidence="5 6">
    <name type="scientific">Paenibacillus profundus</name>
    <dbReference type="NCBI Taxonomy" id="1173085"/>
    <lineage>
        <taxon>Bacteria</taxon>
        <taxon>Bacillati</taxon>
        <taxon>Bacillota</taxon>
        <taxon>Bacilli</taxon>
        <taxon>Bacillales</taxon>
        <taxon>Paenibacillaceae</taxon>
        <taxon>Paenibacillus</taxon>
    </lineage>
</organism>